<comment type="catalytic activity">
    <reaction evidence="1">
        <text>a 2'-deoxyribonucleoside 5'-phosphate + H2O = a 2'-deoxyribonucleoside + phosphate</text>
        <dbReference type="Rhea" id="RHEA:36167"/>
        <dbReference type="ChEBI" id="CHEBI:15377"/>
        <dbReference type="ChEBI" id="CHEBI:18274"/>
        <dbReference type="ChEBI" id="CHEBI:43474"/>
        <dbReference type="ChEBI" id="CHEBI:65317"/>
        <dbReference type="EC" id="3.1.3.89"/>
    </reaction>
</comment>
<dbReference type="GO" id="GO:0005737">
    <property type="term" value="C:cytoplasm"/>
    <property type="evidence" value="ECO:0007669"/>
    <property type="project" value="TreeGrafter"/>
</dbReference>
<reference evidence="14" key="2">
    <citation type="submission" date="2021-01" db="EMBL/GenBank/DDBJ databases">
        <authorList>
            <person name="Schikora-Tamarit M.A."/>
        </authorList>
    </citation>
    <scope>NUCLEOTIDE SEQUENCE</scope>
    <source>
        <strain evidence="14">CBS6341</strain>
    </source>
</reference>
<comment type="caution">
    <text evidence="14">The sequence shown here is derived from an EMBL/GenBank/DDBJ whole genome shotgun (WGS) entry which is preliminary data.</text>
</comment>
<dbReference type="PANTHER" id="PTHR11845:SF13">
    <property type="entry name" value="5'-DEOXYNUCLEOTIDASE HDDC2"/>
    <property type="match status" value="1"/>
</dbReference>
<keyword evidence="11" id="KW-0460">Magnesium</keyword>
<evidence type="ECO:0000256" key="12">
    <source>
        <dbReference type="ARBA" id="ARBA00023285"/>
    </source>
</evidence>
<name>A0A9P8PE26_9ASCO</name>
<evidence type="ECO:0000256" key="2">
    <source>
        <dbReference type="ARBA" id="ARBA00001936"/>
    </source>
</evidence>
<dbReference type="PROSITE" id="PS51831">
    <property type="entry name" value="HD"/>
    <property type="match status" value="1"/>
</dbReference>
<dbReference type="PANTHER" id="PTHR11845">
    <property type="entry name" value="5'-DEOXYNUCLEOTIDASE HDDC2"/>
    <property type="match status" value="1"/>
</dbReference>
<organism evidence="14 15">
    <name type="scientific">Wickerhamomyces mucosus</name>
    <dbReference type="NCBI Taxonomy" id="1378264"/>
    <lineage>
        <taxon>Eukaryota</taxon>
        <taxon>Fungi</taxon>
        <taxon>Dikarya</taxon>
        <taxon>Ascomycota</taxon>
        <taxon>Saccharomycotina</taxon>
        <taxon>Saccharomycetes</taxon>
        <taxon>Phaffomycetales</taxon>
        <taxon>Wickerhamomycetaceae</taxon>
        <taxon>Wickerhamomyces</taxon>
    </lineage>
</organism>
<evidence type="ECO:0000256" key="9">
    <source>
        <dbReference type="ARBA" id="ARBA00022723"/>
    </source>
</evidence>
<comment type="cofactor">
    <cofactor evidence="3">
        <name>Co(2+)</name>
        <dbReference type="ChEBI" id="CHEBI:48828"/>
    </cofactor>
</comment>
<evidence type="ECO:0000256" key="4">
    <source>
        <dbReference type="ARBA" id="ARBA00001946"/>
    </source>
</evidence>
<dbReference type="Gene3D" id="1.10.3210.10">
    <property type="entry name" value="Hypothetical protein af1432"/>
    <property type="match status" value="1"/>
</dbReference>
<keyword evidence="15" id="KW-1185">Reference proteome</keyword>
<comment type="similarity">
    <text evidence="6">Belongs to the HDDC2 family.</text>
</comment>
<evidence type="ECO:0000313" key="15">
    <source>
        <dbReference type="Proteomes" id="UP000769528"/>
    </source>
</evidence>
<dbReference type="InterPro" id="IPR006674">
    <property type="entry name" value="HD_domain"/>
</dbReference>
<comment type="function">
    <text evidence="5">Catalyzes the dephosphorylation of the nucleoside 5'-monophosphates deoxyadenosine monophosphate (dAMP), deoxycytidine monophosphate (dCMP), deoxyguanosine monophosphate (dGMP) and deoxythymidine monophosphate (dTMP).</text>
</comment>
<evidence type="ECO:0000313" key="14">
    <source>
        <dbReference type="EMBL" id="KAH3670292.1"/>
    </source>
</evidence>
<proteinExistence type="inferred from homology"/>
<dbReference type="SUPFAM" id="SSF109604">
    <property type="entry name" value="HD-domain/PDEase-like"/>
    <property type="match status" value="1"/>
</dbReference>
<accession>A0A9P8PE26</accession>
<feature type="domain" description="HD" evidence="13">
    <location>
        <begin position="61"/>
        <end position="166"/>
    </location>
</feature>
<dbReference type="GO" id="GO:0002953">
    <property type="term" value="F:5'-deoxynucleotidase activity"/>
    <property type="evidence" value="ECO:0007669"/>
    <property type="project" value="UniProtKB-EC"/>
</dbReference>
<evidence type="ECO:0000256" key="7">
    <source>
        <dbReference type="ARBA" id="ARBA00011738"/>
    </source>
</evidence>
<dbReference type="FunFam" id="1.10.3210.10:FF:000011">
    <property type="entry name" value="HD domain-containing protein 2"/>
    <property type="match status" value="1"/>
</dbReference>
<comment type="subunit">
    <text evidence="7">Homodimer.</text>
</comment>
<protein>
    <recommendedName>
        <fullName evidence="8">5'-deoxynucleotidase</fullName>
        <ecNumber evidence="8">3.1.3.89</ecNumber>
    </recommendedName>
</protein>
<evidence type="ECO:0000259" key="13">
    <source>
        <dbReference type="PROSITE" id="PS51831"/>
    </source>
</evidence>
<dbReference type="EC" id="3.1.3.89" evidence="8"/>
<dbReference type="GO" id="GO:0046872">
    <property type="term" value="F:metal ion binding"/>
    <property type="evidence" value="ECO:0007669"/>
    <property type="project" value="UniProtKB-KW"/>
</dbReference>
<evidence type="ECO:0000256" key="8">
    <source>
        <dbReference type="ARBA" id="ARBA00012964"/>
    </source>
</evidence>
<comment type="cofactor">
    <cofactor evidence="2">
        <name>Mn(2+)</name>
        <dbReference type="ChEBI" id="CHEBI:29035"/>
    </cofactor>
</comment>
<dbReference type="GO" id="GO:0009159">
    <property type="term" value="P:deoxyribonucleoside monophosphate catabolic process"/>
    <property type="evidence" value="ECO:0007669"/>
    <property type="project" value="UniProtKB-ARBA"/>
</dbReference>
<evidence type="ECO:0000256" key="10">
    <source>
        <dbReference type="ARBA" id="ARBA00022801"/>
    </source>
</evidence>
<dbReference type="InterPro" id="IPR039356">
    <property type="entry name" value="YfbR/HDDC2"/>
</dbReference>
<dbReference type="EMBL" id="JAEUBF010001304">
    <property type="protein sequence ID" value="KAH3670292.1"/>
    <property type="molecule type" value="Genomic_DNA"/>
</dbReference>
<keyword evidence="9" id="KW-0479">Metal-binding</keyword>
<dbReference type="AlphaFoldDB" id="A0A9P8PE26"/>
<keyword evidence="12" id="KW-0170">Cobalt</keyword>
<evidence type="ECO:0000256" key="5">
    <source>
        <dbReference type="ARBA" id="ARBA00004074"/>
    </source>
</evidence>
<evidence type="ECO:0000256" key="1">
    <source>
        <dbReference type="ARBA" id="ARBA00001638"/>
    </source>
</evidence>
<evidence type="ECO:0000256" key="3">
    <source>
        <dbReference type="ARBA" id="ARBA00001941"/>
    </source>
</evidence>
<gene>
    <name evidence="14" type="ORF">WICMUC_004861</name>
</gene>
<comment type="cofactor">
    <cofactor evidence="4">
        <name>Mg(2+)</name>
        <dbReference type="ChEBI" id="CHEBI:18420"/>
    </cofactor>
</comment>
<sequence>MTTDTKWTVENSIPDHIKNLLNEENLSSSNYVSIFLQIVSLLKSQKRTGWVDHGILECESISDHMYRMGITTLLIKDPKIDTNQCVKIALIHDIAESLVGDITPFDPVTKEEKHRRELETINYLSDLVKKYDSERGEEILKFWLDYEEIRTPEARYVKDIDKYEMLLQCFEYEKKFQGEKKLDQFWSARTSVKTDEVKGWTEDLWQRRQTFWETISNK</sequence>
<reference evidence="14" key="1">
    <citation type="journal article" date="2021" name="Open Biol.">
        <title>Shared evolutionary footprints suggest mitochondrial oxidative damage underlies multiple complex I losses in fungi.</title>
        <authorList>
            <person name="Schikora-Tamarit M.A."/>
            <person name="Marcet-Houben M."/>
            <person name="Nosek J."/>
            <person name="Gabaldon T."/>
        </authorList>
    </citation>
    <scope>NUCLEOTIDE SEQUENCE</scope>
    <source>
        <strain evidence="14">CBS6341</strain>
    </source>
</reference>
<dbReference type="InterPro" id="IPR003607">
    <property type="entry name" value="HD/PDEase_dom"/>
</dbReference>
<dbReference type="Proteomes" id="UP000769528">
    <property type="component" value="Unassembled WGS sequence"/>
</dbReference>
<keyword evidence="10" id="KW-0378">Hydrolase</keyword>
<dbReference type="Pfam" id="PF13023">
    <property type="entry name" value="HD_3"/>
    <property type="match status" value="1"/>
</dbReference>
<dbReference type="OrthoDB" id="10254258at2759"/>
<evidence type="ECO:0000256" key="6">
    <source>
        <dbReference type="ARBA" id="ARBA00009999"/>
    </source>
</evidence>
<dbReference type="SMART" id="SM00471">
    <property type="entry name" value="HDc"/>
    <property type="match status" value="1"/>
</dbReference>
<evidence type="ECO:0000256" key="11">
    <source>
        <dbReference type="ARBA" id="ARBA00022842"/>
    </source>
</evidence>
<dbReference type="CDD" id="cd00077">
    <property type="entry name" value="HDc"/>
    <property type="match status" value="1"/>
</dbReference>